<keyword evidence="4" id="KW-1003">Cell membrane</keyword>
<dbReference type="Proteomes" id="UP000309676">
    <property type="component" value="Unassembled WGS sequence"/>
</dbReference>
<keyword evidence="6 8" id="KW-1133">Transmembrane helix</keyword>
<feature type="transmembrane region" description="Helical" evidence="8">
    <location>
        <begin position="318"/>
        <end position="336"/>
    </location>
</feature>
<proteinExistence type="inferred from homology"/>
<feature type="transmembrane region" description="Helical" evidence="8">
    <location>
        <begin position="72"/>
        <end position="93"/>
    </location>
</feature>
<evidence type="ECO:0000256" key="2">
    <source>
        <dbReference type="ARBA" id="ARBA00007935"/>
    </source>
</evidence>
<feature type="transmembrane region" description="Helical" evidence="8">
    <location>
        <begin position="249"/>
        <end position="275"/>
    </location>
</feature>
<dbReference type="InterPro" id="IPR037294">
    <property type="entry name" value="ABC_BtuC-like"/>
</dbReference>
<dbReference type="Gene3D" id="1.10.3470.10">
    <property type="entry name" value="ABC transporter involved in vitamin B12 uptake, BtuC"/>
    <property type="match status" value="1"/>
</dbReference>
<dbReference type="RefSeq" id="WP_138195080.1">
    <property type="nucleotide sequence ID" value="NZ_VCIW01000009.1"/>
</dbReference>
<comment type="caution">
    <text evidence="9">The sequence shown here is derived from an EMBL/GenBank/DDBJ whole genome shotgun (WGS) entry which is preliminary data.</text>
</comment>
<dbReference type="Pfam" id="PF01032">
    <property type="entry name" value="FecCD"/>
    <property type="match status" value="1"/>
</dbReference>
<evidence type="ECO:0000256" key="7">
    <source>
        <dbReference type="ARBA" id="ARBA00023136"/>
    </source>
</evidence>
<reference evidence="9 10" key="1">
    <citation type="submission" date="2019-05" db="EMBL/GenBank/DDBJ databases">
        <authorList>
            <person name="Narsing Rao M.P."/>
            <person name="Li W.J."/>
        </authorList>
    </citation>
    <scope>NUCLEOTIDE SEQUENCE [LARGE SCALE GENOMIC DNA]</scope>
    <source>
        <strain evidence="9 10">SYSU_K30003</strain>
    </source>
</reference>
<dbReference type="FunFam" id="1.10.3470.10:FF:000001">
    <property type="entry name" value="Vitamin B12 ABC transporter permease BtuC"/>
    <property type="match status" value="1"/>
</dbReference>
<dbReference type="GO" id="GO:0005886">
    <property type="term" value="C:plasma membrane"/>
    <property type="evidence" value="ECO:0007669"/>
    <property type="project" value="UniProtKB-SubCell"/>
</dbReference>
<dbReference type="PANTHER" id="PTHR30472">
    <property type="entry name" value="FERRIC ENTEROBACTIN TRANSPORT SYSTEM PERMEASE PROTEIN"/>
    <property type="match status" value="1"/>
</dbReference>
<feature type="transmembrane region" description="Helical" evidence="8">
    <location>
        <begin position="287"/>
        <end position="306"/>
    </location>
</feature>
<dbReference type="CDD" id="cd06550">
    <property type="entry name" value="TM_ABC_iron-siderophores_like"/>
    <property type="match status" value="1"/>
</dbReference>
<dbReference type="InterPro" id="IPR000522">
    <property type="entry name" value="ABC_transptr_permease_BtuC"/>
</dbReference>
<evidence type="ECO:0000256" key="3">
    <source>
        <dbReference type="ARBA" id="ARBA00022448"/>
    </source>
</evidence>
<sequence>MRRKLIGWGGAGALLLLLSLVVSVSLGSASTLGVGTVWRVLVGALPGIGGLVEPTWSVAHEQIVLQVRLPRIALGMLVGAALATAGAGFQGVLRNPLADPFTLGVASGASVGAAFLILTNAQFLFGFATIPVVAFCTGMATLCAVYLLARVDGGMRRETLILAGVVLSAFLGAVVSFMVSLSDDVVNQIVFWLMGSLTLRGWPYSAAVAPYVAVGVVVLCAYARTLNLFELGERSAAHLGVRVERTRWIVLAVSTLMTAAAVSVTGVIGFVGLVVPHMIRLLFGSDYRLIVPLSAIGGAAFVVWADTLARMALAPTEIPLGVVTAFLGAPFFLYLLTRHKKTIGGG</sequence>
<dbReference type="SUPFAM" id="SSF81345">
    <property type="entry name" value="ABC transporter involved in vitamin B12 uptake, BtuC"/>
    <property type="match status" value="1"/>
</dbReference>
<dbReference type="GO" id="GO:0033214">
    <property type="term" value="P:siderophore-iron import into cell"/>
    <property type="evidence" value="ECO:0007669"/>
    <property type="project" value="TreeGrafter"/>
</dbReference>
<evidence type="ECO:0000256" key="1">
    <source>
        <dbReference type="ARBA" id="ARBA00004651"/>
    </source>
</evidence>
<keyword evidence="5 8" id="KW-0812">Transmembrane</keyword>
<dbReference type="AlphaFoldDB" id="A0A5R9GDN6"/>
<dbReference type="OrthoDB" id="9811721at2"/>
<feature type="transmembrane region" description="Helical" evidence="8">
    <location>
        <begin position="209"/>
        <end position="229"/>
    </location>
</feature>
<evidence type="ECO:0000256" key="6">
    <source>
        <dbReference type="ARBA" id="ARBA00022989"/>
    </source>
</evidence>
<comment type="subcellular location">
    <subcellularLocation>
        <location evidence="1">Cell membrane</location>
        <topology evidence="1">Multi-pass membrane protein</topology>
    </subcellularLocation>
</comment>
<keyword evidence="10" id="KW-1185">Reference proteome</keyword>
<organism evidence="9 10">
    <name type="scientific">Paenibacillus antri</name>
    <dbReference type="NCBI Taxonomy" id="2582848"/>
    <lineage>
        <taxon>Bacteria</taxon>
        <taxon>Bacillati</taxon>
        <taxon>Bacillota</taxon>
        <taxon>Bacilli</taxon>
        <taxon>Bacillales</taxon>
        <taxon>Paenibacillaceae</taxon>
        <taxon>Paenibacillus</taxon>
    </lineage>
</organism>
<evidence type="ECO:0000313" key="9">
    <source>
        <dbReference type="EMBL" id="TLS51468.1"/>
    </source>
</evidence>
<feature type="transmembrane region" description="Helical" evidence="8">
    <location>
        <begin position="124"/>
        <end position="148"/>
    </location>
</feature>
<comment type="similarity">
    <text evidence="2">Belongs to the binding-protein-dependent transport system permease family. FecCD subfamily.</text>
</comment>
<evidence type="ECO:0000256" key="8">
    <source>
        <dbReference type="SAM" id="Phobius"/>
    </source>
</evidence>
<evidence type="ECO:0000256" key="5">
    <source>
        <dbReference type="ARBA" id="ARBA00022692"/>
    </source>
</evidence>
<dbReference type="EMBL" id="VCIW01000009">
    <property type="protein sequence ID" value="TLS51468.1"/>
    <property type="molecule type" value="Genomic_DNA"/>
</dbReference>
<evidence type="ECO:0000256" key="4">
    <source>
        <dbReference type="ARBA" id="ARBA00022475"/>
    </source>
</evidence>
<protein>
    <submittedName>
        <fullName evidence="9">Iron ABC transporter permease</fullName>
    </submittedName>
</protein>
<dbReference type="GO" id="GO:0022857">
    <property type="term" value="F:transmembrane transporter activity"/>
    <property type="evidence" value="ECO:0007669"/>
    <property type="project" value="InterPro"/>
</dbReference>
<keyword evidence="3" id="KW-0813">Transport</keyword>
<accession>A0A5R9GDN6</accession>
<dbReference type="PANTHER" id="PTHR30472:SF25">
    <property type="entry name" value="ABC TRANSPORTER PERMEASE PROTEIN MJ0876-RELATED"/>
    <property type="match status" value="1"/>
</dbReference>
<feature type="transmembrane region" description="Helical" evidence="8">
    <location>
        <begin position="160"/>
        <end position="179"/>
    </location>
</feature>
<name>A0A5R9GDN6_9BACL</name>
<gene>
    <name evidence="9" type="ORF">FE782_15265</name>
</gene>
<evidence type="ECO:0000313" key="10">
    <source>
        <dbReference type="Proteomes" id="UP000309676"/>
    </source>
</evidence>
<keyword evidence="7 8" id="KW-0472">Membrane</keyword>